<dbReference type="EMBL" id="AK298012">
    <property type="protein sequence ID" value="BAG60316.1"/>
    <property type="molecule type" value="mRNA"/>
</dbReference>
<organism evidence="2">
    <name type="scientific">Homo sapiens</name>
    <name type="common">Human</name>
    <dbReference type="NCBI Taxonomy" id="9606"/>
    <lineage>
        <taxon>Eukaryota</taxon>
        <taxon>Metazoa</taxon>
        <taxon>Chordata</taxon>
        <taxon>Craniata</taxon>
        <taxon>Vertebrata</taxon>
        <taxon>Euteleostomi</taxon>
        <taxon>Mammalia</taxon>
        <taxon>Eutheria</taxon>
        <taxon>Euarchontoglires</taxon>
        <taxon>Primates</taxon>
        <taxon>Haplorrhini</taxon>
        <taxon>Catarrhini</taxon>
        <taxon>Hominidae</taxon>
        <taxon>Homo</taxon>
    </lineage>
</organism>
<sequence length="133" mass="14561">MRETGTRLGEATGVLKAEPKHGRPPPFPEMHHWNASSRGSRSLTHARPGPPSRAWCSKTGSFWAPIREPLTIRSWRTRAARRSTSSPPKSSETPEPSSRTQKRTAPSFPLRSPHVPALPTPILPFASAAVGLE</sequence>
<evidence type="ECO:0000256" key="1">
    <source>
        <dbReference type="SAM" id="MobiDB-lite"/>
    </source>
</evidence>
<feature type="compositionally biased region" description="Low complexity" evidence="1">
    <location>
        <begin position="82"/>
        <end position="99"/>
    </location>
</feature>
<feature type="compositionally biased region" description="Polar residues" evidence="1">
    <location>
        <begin position="34"/>
        <end position="43"/>
    </location>
</feature>
<reference evidence="2" key="1">
    <citation type="submission" date="2007-10" db="EMBL/GenBank/DDBJ databases">
        <title>NEDO human cDNA sequencing project focused on splicing variants.</title>
        <authorList>
            <person name="Wakamatsu A."/>
            <person name="Yamamoto J."/>
            <person name="Kimura K."/>
            <person name="Ishii S."/>
            <person name="Watanabe K."/>
            <person name="Sugiyama A."/>
            <person name="Murakawa K."/>
            <person name="Kaida T."/>
            <person name="Tsuchiya K."/>
            <person name="Fukuzumi Y."/>
            <person name="Kumagai A."/>
            <person name="Oishi Y."/>
            <person name="Yamamoto S."/>
            <person name="Ono Y."/>
            <person name="Komori Y."/>
            <person name="Yamazaki M."/>
            <person name="Kisu Y."/>
            <person name="Nishikawa T."/>
            <person name="Sugano S."/>
            <person name="Nomura N."/>
            <person name="Isogai T."/>
        </authorList>
    </citation>
    <scope>NUCLEOTIDE SEQUENCE</scope>
    <source>
        <tissue evidence="2">Lung</tissue>
    </source>
</reference>
<evidence type="ECO:0000313" key="2">
    <source>
        <dbReference type="EMBL" id="BAG60316.1"/>
    </source>
</evidence>
<proteinExistence type="evidence at transcript level"/>
<dbReference type="AlphaFoldDB" id="B4DNQ4"/>
<feature type="region of interest" description="Disordered" evidence="1">
    <location>
        <begin position="73"/>
        <end position="121"/>
    </location>
</feature>
<name>B4DNQ4_HUMAN</name>
<protein>
    <submittedName>
        <fullName evidence="2">cDNA FLJ56610</fullName>
    </submittedName>
</protein>
<accession>B4DNQ4</accession>
<feature type="region of interest" description="Disordered" evidence="1">
    <location>
        <begin position="1"/>
        <end position="58"/>
    </location>
</feature>